<dbReference type="GO" id="GO:0008593">
    <property type="term" value="P:regulation of Notch signaling pathway"/>
    <property type="evidence" value="ECO:0007669"/>
    <property type="project" value="TreeGrafter"/>
</dbReference>
<keyword evidence="12 13" id="KW-0464">Manganese</keyword>
<dbReference type="GeneID" id="117653101"/>
<dbReference type="GO" id="GO:0030246">
    <property type="term" value="F:carbohydrate binding"/>
    <property type="evidence" value="ECO:0007669"/>
    <property type="project" value="UniProtKB-KW"/>
</dbReference>
<dbReference type="Gene3D" id="3.90.550.10">
    <property type="entry name" value="Spore Coat Polysaccharide Biosynthesis Protein SpsA, Chain A"/>
    <property type="match status" value="1"/>
</dbReference>
<comment type="cofactor">
    <cofactor evidence="1 13">
        <name>Mn(2+)</name>
        <dbReference type="ChEBI" id="CHEBI:29035"/>
    </cofactor>
</comment>
<keyword evidence="10 13" id="KW-1015">Disulfide bond</keyword>
<dbReference type="CDD" id="cd23440">
    <property type="entry name" value="beta-trefoil_Ricin_GALNT11"/>
    <property type="match status" value="1"/>
</dbReference>
<dbReference type="Gene3D" id="2.80.10.50">
    <property type="match status" value="1"/>
</dbReference>
<dbReference type="PANTHER" id="PTHR11675">
    <property type="entry name" value="N-ACETYLGALACTOSAMINYLTRANSFERASE"/>
    <property type="match status" value="1"/>
</dbReference>
<evidence type="ECO:0000313" key="15">
    <source>
        <dbReference type="Proteomes" id="UP000515158"/>
    </source>
</evidence>
<evidence type="ECO:0000256" key="1">
    <source>
        <dbReference type="ARBA" id="ARBA00001936"/>
    </source>
</evidence>
<comment type="subcellular location">
    <subcellularLocation>
        <location evidence="2 13">Golgi apparatus membrane</location>
        <topology evidence="2 13">Single-pass type II membrane protein</topology>
    </subcellularLocation>
</comment>
<dbReference type="GO" id="GO:0000139">
    <property type="term" value="C:Golgi membrane"/>
    <property type="evidence" value="ECO:0007669"/>
    <property type="project" value="UniProtKB-SubCell"/>
</dbReference>
<keyword evidence="7 13" id="KW-1133">Transmembrane helix</keyword>
<keyword evidence="9 13" id="KW-0472">Membrane</keyword>
<dbReference type="InterPro" id="IPR001173">
    <property type="entry name" value="Glyco_trans_2-like"/>
</dbReference>
<keyword evidence="15" id="KW-1185">Reference proteome</keyword>
<dbReference type="EC" id="2.4.1.-" evidence="13"/>
<evidence type="ECO:0000256" key="11">
    <source>
        <dbReference type="ARBA" id="ARBA00023180"/>
    </source>
</evidence>
<proteinExistence type="inferred from homology"/>
<dbReference type="FunCoup" id="A0A6P9AA57">
    <property type="interactions" value="303"/>
</dbReference>
<dbReference type="InParanoid" id="A0A6P9AA57"/>
<dbReference type="Pfam" id="PF00652">
    <property type="entry name" value="Ricin_B_lectin"/>
    <property type="match status" value="1"/>
</dbReference>
<keyword evidence="11" id="KW-0325">Glycoprotein</keyword>
<evidence type="ECO:0000256" key="4">
    <source>
        <dbReference type="ARBA" id="ARBA00022692"/>
    </source>
</evidence>
<reference evidence="16" key="1">
    <citation type="submission" date="2025-08" db="UniProtKB">
        <authorList>
            <consortium name="RefSeq"/>
        </authorList>
    </citation>
    <scope>IDENTIFICATION</scope>
    <source>
        <tissue evidence="16">Total insect</tissue>
    </source>
</reference>
<dbReference type="InterPro" id="IPR045885">
    <property type="entry name" value="GalNAc-T"/>
</dbReference>
<keyword evidence="13" id="KW-0808">Transferase</keyword>
<evidence type="ECO:0000259" key="14">
    <source>
        <dbReference type="SMART" id="SM00458"/>
    </source>
</evidence>
<dbReference type="KEGG" id="tpal:117653101"/>
<evidence type="ECO:0000256" key="5">
    <source>
        <dbReference type="ARBA" id="ARBA00022734"/>
    </source>
</evidence>
<dbReference type="InterPro" id="IPR035992">
    <property type="entry name" value="Ricin_B-like_lectins"/>
</dbReference>
<dbReference type="GO" id="GO:0004653">
    <property type="term" value="F:polypeptide N-acetylgalactosaminyltransferase activity"/>
    <property type="evidence" value="ECO:0007669"/>
    <property type="project" value="TreeGrafter"/>
</dbReference>
<evidence type="ECO:0000256" key="3">
    <source>
        <dbReference type="ARBA" id="ARBA00005680"/>
    </source>
</evidence>
<keyword evidence="8 13" id="KW-0333">Golgi apparatus</keyword>
<keyword evidence="6" id="KW-0735">Signal-anchor</keyword>
<dbReference type="SUPFAM" id="SSF53448">
    <property type="entry name" value="Nucleotide-diphospho-sugar transferases"/>
    <property type="match status" value="1"/>
</dbReference>
<dbReference type="SUPFAM" id="SSF50370">
    <property type="entry name" value="Ricin B-like lectins"/>
    <property type="match status" value="1"/>
</dbReference>
<sequence length="705" mass="81328">MQRCPSLLKAAILNGGGGGRGTVFWFFAQQDINLCLLLFGFERRGFFTQFKMANGRRYSWFLLGILFASATWMVSLYLYTHLSQSDRTNFLSTVSPSGLNLRKVFLNESDQVLWSPIGAENQVSNILETNKDLLPQLPYESKWSPNNAIQNKANKYGYKNSDRLLKKLKPVLPKNKSESNSVLEELGMVKSDADRQLRDNGYKHFAFNVLVSQNLDLHRKVPDTLNKLCQSIKYKENLPTASVVICFYNEHYETLLRTVHSILDRTPSQLLHEILLIDDHSDLEGVHDRLREYVLTKFPDKVVLLKTPQREGIMRARTFGAKEATGDILVFLDSHIEVNEVWLEPLLSRIVEKGGPNRTAVVMPVIDIINADTFQYNASPLVRGGFNWGLHFKWENLPLGTLASDQDFVKPIKSPTMAGGLFAMDRKYFFDLGAYDSGMNIWGGENLEISFRIWMCGGSLELIPCSRVGHVFRRRRPYGSPDGEDTMTRNSLRVAMVWMDEYKEYFFKERSHLREYPFGDVNERIVLRNRLNCHNFQWYLNNVYPELILPSDDKSRLQKKWKALERKQYQPWHSRKRNYIDQYQIRLSNTSLCMTSEKDVKTKGARLLLKTCMRAPNQLWYETDKSELVLSQLLCLEAGDNFPRLYKCHEMGDNQEWKKRGHKKTPVYNLASGLCLAAPAASKGQLLTLEICSNKGLHEWDLLLV</sequence>
<dbReference type="GO" id="GO:0005112">
    <property type="term" value="F:Notch binding"/>
    <property type="evidence" value="ECO:0007669"/>
    <property type="project" value="TreeGrafter"/>
</dbReference>
<dbReference type="InterPro" id="IPR000772">
    <property type="entry name" value="Ricin_B_lectin"/>
</dbReference>
<dbReference type="CDD" id="cd02510">
    <property type="entry name" value="pp-GalNAc-T"/>
    <property type="match status" value="1"/>
</dbReference>
<gene>
    <name evidence="16" type="primary">LOC117653101</name>
</gene>
<accession>A0A6P9AA57</accession>
<feature type="transmembrane region" description="Helical" evidence="13">
    <location>
        <begin position="61"/>
        <end position="79"/>
    </location>
</feature>
<keyword evidence="4 13" id="KW-0812">Transmembrane</keyword>
<keyword evidence="13" id="KW-0328">Glycosyltransferase</keyword>
<dbReference type="OrthoDB" id="9982049at2759"/>
<protein>
    <recommendedName>
        <fullName evidence="13">Polypeptide N-acetylgalactosaminyltransferase</fullName>
        <ecNumber evidence="13">2.4.1.-</ecNumber>
    </recommendedName>
    <alternativeName>
        <fullName evidence="13">Protein-UDP acetylgalactosaminyltransferase</fullName>
    </alternativeName>
</protein>
<evidence type="ECO:0000256" key="13">
    <source>
        <dbReference type="RuleBase" id="RU361242"/>
    </source>
</evidence>
<comment type="pathway">
    <text evidence="13">Protein modification; protein glycosylation.</text>
</comment>
<dbReference type="AlphaFoldDB" id="A0A6P9AA57"/>
<dbReference type="PANTHER" id="PTHR11675:SF63">
    <property type="entry name" value="POLYPEPTIDE N-ACETYLGALACTOSAMINYLTRANSFERASE"/>
    <property type="match status" value="1"/>
</dbReference>
<comment type="similarity">
    <text evidence="3 13">Belongs to the glycosyltransferase 2 family. GalNAc-T subfamily.</text>
</comment>
<evidence type="ECO:0000256" key="8">
    <source>
        <dbReference type="ARBA" id="ARBA00023034"/>
    </source>
</evidence>
<keyword evidence="5 13" id="KW-0430">Lectin</keyword>
<evidence type="ECO:0000256" key="6">
    <source>
        <dbReference type="ARBA" id="ARBA00022968"/>
    </source>
</evidence>
<dbReference type="Pfam" id="PF00535">
    <property type="entry name" value="Glycos_transf_2"/>
    <property type="match status" value="1"/>
</dbReference>
<evidence type="ECO:0000256" key="12">
    <source>
        <dbReference type="ARBA" id="ARBA00023211"/>
    </source>
</evidence>
<dbReference type="UniPathway" id="UPA00378"/>
<dbReference type="GO" id="GO:0006493">
    <property type="term" value="P:protein O-linked glycosylation"/>
    <property type="evidence" value="ECO:0007669"/>
    <property type="project" value="TreeGrafter"/>
</dbReference>
<dbReference type="SMART" id="SM00458">
    <property type="entry name" value="RICIN"/>
    <property type="match status" value="1"/>
</dbReference>
<name>A0A6P9AA57_THRPL</name>
<evidence type="ECO:0000256" key="9">
    <source>
        <dbReference type="ARBA" id="ARBA00023136"/>
    </source>
</evidence>
<dbReference type="RefSeq" id="XP_034254370.1">
    <property type="nucleotide sequence ID" value="XM_034398479.1"/>
</dbReference>
<dbReference type="PROSITE" id="PS50231">
    <property type="entry name" value="RICIN_B_LECTIN"/>
    <property type="match status" value="1"/>
</dbReference>
<dbReference type="Proteomes" id="UP000515158">
    <property type="component" value="Unplaced"/>
</dbReference>
<dbReference type="InterPro" id="IPR029044">
    <property type="entry name" value="Nucleotide-diphossugar_trans"/>
</dbReference>
<feature type="domain" description="Ricin B lectin" evidence="14">
    <location>
        <begin position="581"/>
        <end position="703"/>
    </location>
</feature>
<organism evidence="16">
    <name type="scientific">Thrips palmi</name>
    <name type="common">Melon thrips</name>
    <dbReference type="NCBI Taxonomy" id="161013"/>
    <lineage>
        <taxon>Eukaryota</taxon>
        <taxon>Metazoa</taxon>
        <taxon>Ecdysozoa</taxon>
        <taxon>Arthropoda</taxon>
        <taxon>Hexapoda</taxon>
        <taxon>Insecta</taxon>
        <taxon>Pterygota</taxon>
        <taxon>Neoptera</taxon>
        <taxon>Paraneoptera</taxon>
        <taxon>Thysanoptera</taxon>
        <taxon>Terebrantia</taxon>
        <taxon>Thripoidea</taxon>
        <taxon>Thripidae</taxon>
        <taxon>Thrips</taxon>
    </lineage>
</organism>
<dbReference type="FunFam" id="3.90.550.10:FF:000053">
    <property type="entry name" value="Polypeptide N-acetylgalactosaminyltransferase"/>
    <property type="match status" value="1"/>
</dbReference>
<evidence type="ECO:0000256" key="7">
    <source>
        <dbReference type="ARBA" id="ARBA00022989"/>
    </source>
</evidence>
<evidence type="ECO:0000313" key="16">
    <source>
        <dbReference type="RefSeq" id="XP_034254370.1"/>
    </source>
</evidence>
<evidence type="ECO:0000256" key="10">
    <source>
        <dbReference type="ARBA" id="ARBA00023157"/>
    </source>
</evidence>
<evidence type="ECO:0000256" key="2">
    <source>
        <dbReference type="ARBA" id="ARBA00004323"/>
    </source>
</evidence>